<dbReference type="PANTHER" id="PTHR10434">
    <property type="entry name" value="1-ACYL-SN-GLYCEROL-3-PHOSPHATE ACYLTRANSFERASE"/>
    <property type="match status" value="1"/>
</dbReference>
<keyword evidence="2 4" id="KW-0012">Acyltransferase</keyword>
<accession>A0A8J7DLU7</accession>
<keyword evidence="1" id="KW-0808">Transferase</keyword>
<name>A0A8J7DLU7_9CYAN</name>
<reference evidence="4" key="1">
    <citation type="submission" date="2020-10" db="EMBL/GenBank/DDBJ databases">
        <authorList>
            <person name="Castelo-Branco R."/>
            <person name="Eusebio N."/>
            <person name="Adriana R."/>
            <person name="Vieira A."/>
            <person name="Brugerolle De Fraissinette N."/>
            <person name="Rezende De Castro R."/>
            <person name="Schneider M.P."/>
            <person name="Vasconcelos V."/>
            <person name="Leao P.N."/>
        </authorList>
    </citation>
    <scope>NUCLEOTIDE SEQUENCE</scope>
    <source>
        <strain evidence="4">LEGE 07310</strain>
    </source>
</reference>
<evidence type="ECO:0000256" key="1">
    <source>
        <dbReference type="ARBA" id="ARBA00022679"/>
    </source>
</evidence>
<evidence type="ECO:0000313" key="5">
    <source>
        <dbReference type="Proteomes" id="UP000636505"/>
    </source>
</evidence>
<sequence>MSLNSPIELSRWMLFSLGVQVSLYHSERVPKHGSLLVVSNHRSFLDAPLMMVAAGQPVHFACHHYMGEVPVMRDVVKALGGFPLDRPGQRSRSFFKQSTALLKDNRAVGIFPEGTDPMVQLTSPQQVGEFQRGFAHLALRAPIDKLSILPVAIASLEETQGIPIPLQVLSWFDPSEPLFDQSGWHPAVLYRRVNLLVGQPIQITDEHRRHYQGKQAAALAAELTETCQAEVAGLLQQGCD</sequence>
<dbReference type="Proteomes" id="UP000636505">
    <property type="component" value="Unassembled WGS sequence"/>
</dbReference>
<gene>
    <name evidence="4" type="ORF">IQ241_10500</name>
</gene>
<evidence type="ECO:0000259" key="3">
    <source>
        <dbReference type="SMART" id="SM00563"/>
    </source>
</evidence>
<proteinExistence type="predicted"/>
<dbReference type="Pfam" id="PF01553">
    <property type="entry name" value="Acyltransferase"/>
    <property type="match status" value="1"/>
</dbReference>
<dbReference type="SUPFAM" id="SSF69593">
    <property type="entry name" value="Glycerol-3-phosphate (1)-acyltransferase"/>
    <property type="match status" value="1"/>
</dbReference>
<organism evidence="4 5">
    <name type="scientific">Vasconcelosia minhoensis LEGE 07310</name>
    <dbReference type="NCBI Taxonomy" id="915328"/>
    <lineage>
        <taxon>Bacteria</taxon>
        <taxon>Bacillati</taxon>
        <taxon>Cyanobacteriota</taxon>
        <taxon>Cyanophyceae</taxon>
        <taxon>Nodosilineales</taxon>
        <taxon>Cymatolegaceae</taxon>
        <taxon>Vasconcelosia</taxon>
        <taxon>Vasconcelosia minhoensis</taxon>
    </lineage>
</organism>
<evidence type="ECO:0000313" key="4">
    <source>
        <dbReference type="EMBL" id="MBE9077721.1"/>
    </source>
</evidence>
<comment type="caution">
    <text evidence="4">The sequence shown here is derived from an EMBL/GenBank/DDBJ whole genome shotgun (WGS) entry which is preliminary data.</text>
</comment>
<dbReference type="GO" id="GO:0006654">
    <property type="term" value="P:phosphatidic acid biosynthetic process"/>
    <property type="evidence" value="ECO:0007669"/>
    <property type="project" value="TreeGrafter"/>
</dbReference>
<keyword evidence="5" id="KW-1185">Reference proteome</keyword>
<dbReference type="GO" id="GO:0003841">
    <property type="term" value="F:1-acylglycerol-3-phosphate O-acyltransferase activity"/>
    <property type="evidence" value="ECO:0007669"/>
    <property type="project" value="TreeGrafter"/>
</dbReference>
<dbReference type="CDD" id="cd07989">
    <property type="entry name" value="LPLAT_AGPAT-like"/>
    <property type="match status" value="1"/>
</dbReference>
<protein>
    <submittedName>
        <fullName evidence="4">1-acyl-sn-glycerol-3-phosphate acyltransferase</fullName>
    </submittedName>
</protein>
<dbReference type="PANTHER" id="PTHR10434:SF66">
    <property type="entry name" value="PHOSPHOLIPID_GLYCEROL ACYLTRANSFERASE DOMAIN-CONTAINING PROTEIN"/>
    <property type="match status" value="1"/>
</dbReference>
<dbReference type="InterPro" id="IPR002123">
    <property type="entry name" value="Plipid/glycerol_acylTrfase"/>
</dbReference>
<dbReference type="SMART" id="SM00563">
    <property type="entry name" value="PlsC"/>
    <property type="match status" value="1"/>
</dbReference>
<evidence type="ECO:0000256" key="2">
    <source>
        <dbReference type="ARBA" id="ARBA00023315"/>
    </source>
</evidence>
<dbReference type="RefSeq" id="WP_193906777.1">
    <property type="nucleotide sequence ID" value="NZ_JADEXG010000020.1"/>
</dbReference>
<dbReference type="AlphaFoldDB" id="A0A8J7DLU7"/>
<dbReference type="EMBL" id="JADEXG010000020">
    <property type="protein sequence ID" value="MBE9077721.1"/>
    <property type="molecule type" value="Genomic_DNA"/>
</dbReference>
<feature type="domain" description="Phospholipid/glycerol acyltransferase" evidence="3">
    <location>
        <begin position="35"/>
        <end position="156"/>
    </location>
</feature>